<evidence type="ECO:0000256" key="11">
    <source>
        <dbReference type="SAM" id="Coils"/>
    </source>
</evidence>
<evidence type="ECO:0000259" key="13">
    <source>
        <dbReference type="Pfam" id="PF03801"/>
    </source>
</evidence>
<dbReference type="InterPro" id="IPR038273">
    <property type="entry name" value="Ndc80_sf"/>
</dbReference>
<keyword evidence="2 10" id="KW-0158">Chromosome</keyword>
<evidence type="ECO:0000313" key="14">
    <source>
        <dbReference type="EMBL" id="OBZ85111.1"/>
    </source>
</evidence>
<sequence>MNKEELNKRLSISRKRPASTIPSRAQPIAKRPQMGLTTAMNSLNVNQSNLGLQTNLNQDGHSRLSHVAGSSPTVTEDYSEILRRFNAGDTFETKKHTVDTQSIKDPEKQKQSLREITEYLKRSGYSGPYIRNINILGNREFQAIFKHLVAKASPHYIYKKRFEEDVIILIRQLGYPAADTINRKELLSIGAMHSNPTFIALLHWLVLVCKIMDTPLIPDATEDETNKDMDEHDLAQLLHAYAIAGYHKYMSGNDDTTELDRQLESIFEQANQPNLEKIEEHTRVIAELEQEIASLEADDGELETLKERSTVLAKDIGKYKAYIEEKTKKINKYKSMVERAGEEKKRLEQQLQNIQQQVEASRAKMAEKNVSEEELTAVYERVKVLEKEHAELGKTAEESRQAYQEKTSKLNRYKEQVEKLVEEYNQKARALDSSILQGENILIQYNPSGKTLKEKTDVDIEEELQPKLERFEKEAADETTRLLSQTAILRQELDNFKLENSHIKEDIRQQEERVENLKRLYKENHAIYFQEIGKFNKMKDDIVQGWNAKQSIMRKELLDLQDEVRAAEIRLEEVTEKSKRKKQEAEKKLIPVLERVKTFFEQACQKANEHNQAVNKLLEGMFETFSALNID</sequence>
<keyword evidence="7 10" id="KW-0539">Nucleus</keyword>
<keyword evidence="5 10" id="KW-0995">Kinetochore</keyword>
<feature type="coiled-coil region" evidence="11">
    <location>
        <begin position="493"/>
        <end position="527"/>
    </location>
</feature>
<keyword evidence="6 11" id="KW-0175">Coiled coil</keyword>
<comment type="function">
    <text evidence="10">Acts as a component of the essential kinetochore-associated NDC80 complex, which is required for chromosome segregation and spindle checkpoint activity.</text>
</comment>
<dbReference type="AlphaFoldDB" id="A0A1C7N7R4"/>
<dbReference type="InterPro" id="IPR055260">
    <property type="entry name" value="Ndc80_CH"/>
</dbReference>
<evidence type="ECO:0000256" key="10">
    <source>
        <dbReference type="RuleBase" id="RU368072"/>
    </source>
</evidence>
<dbReference type="GO" id="GO:0051315">
    <property type="term" value="P:attachment of mitotic spindle microtubules to kinetochore"/>
    <property type="evidence" value="ECO:0007669"/>
    <property type="project" value="UniProtKB-UniRule"/>
</dbReference>
<keyword evidence="3 10" id="KW-0132">Cell division</keyword>
<name>A0A1C7N7R4_9FUNG</name>
<evidence type="ECO:0000256" key="6">
    <source>
        <dbReference type="ARBA" id="ARBA00023054"/>
    </source>
</evidence>
<evidence type="ECO:0000256" key="5">
    <source>
        <dbReference type="ARBA" id="ARBA00022838"/>
    </source>
</evidence>
<comment type="similarity">
    <text evidence="1 10">Belongs to the NDC80/HEC1 family.</text>
</comment>
<dbReference type="Gene3D" id="1.10.418.30">
    <property type="entry name" value="Ncd80 complex, Ncd80 subunit"/>
    <property type="match status" value="1"/>
</dbReference>
<dbReference type="GO" id="GO:0051301">
    <property type="term" value="P:cell division"/>
    <property type="evidence" value="ECO:0007669"/>
    <property type="project" value="UniProtKB-UniRule"/>
</dbReference>
<dbReference type="Proteomes" id="UP000093000">
    <property type="component" value="Unassembled WGS sequence"/>
</dbReference>
<dbReference type="InterPro" id="IPR005550">
    <property type="entry name" value="Kinetochore_Ndc80"/>
</dbReference>
<feature type="coiled-coil region" evidence="11">
    <location>
        <begin position="557"/>
        <end position="588"/>
    </location>
</feature>
<dbReference type="FunCoup" id="A0A1C7N7R4">
    <property type="interactions" value="230"/>
</dbReference>
<dbReference type="PANTHER" id="PTHR10643">
    <property type="entry name" value="KINETOCHORE PROTEIN NDC80"/>
    <property type="match status" value="1"/>
</dbReference>
<keyword evidence="8 10" id="KW-0131">Cell cycle</keyword>
<evidence type="ECO:0000256" key="2">
    <source>
        <dbReference type="ARBA" id="ARBA00022454"/>
    </source>
</evidence>
<dbReference type="GO" id="GO:0005634">
    <property type="term" value="C:nucleus"/>
    <property type="evidence" value="ECO:0007669"/>
    <property type="project" value="UniProtKB-SubCell"/>
</dbReference>
<dbReference type="EMBL" id="LUGH01000432">
    <property type="protein sequence ID" value="OBZ85111.1"/>
    <property type="molecule type" value="Genomic_DNA"/>
</dbReference>
<evidence type="ECO:0000256" key="7">
    <source>
        <dbReference type="ARBA" id="ARBA00023242"/>
    </source>
</evidence>
<dbReference type="OrthoDB" id="7459479at2759"/>
<feature type="coiled-coil region" evidence="11">
    <location>
        <begin position="278"/>
        <end position="434"/>
    </location>
</feature>
<feature type="region of interest" description="Disordered" evidence="12">
    <location>
        <begin position="1"/>
        <end position="31"/>
    </location>
</feature>
<dbReference type="STRING" id="101091.A0A1C7N7R4"/>
<gene>
    <name evidence="14" type="primary">ndc80</name>
    <name evidence="14" type="ORF">A0J61_06839</name>
</gene>
<dbReference type="GO" id="GO:0031262">
    <property type="term" value="C:Ndc80 complex"/>
    <property type="evidence" value="ECO:0007669"/>
    <property type="project" value="UniProtKB-UniRule"/>
</dbReference>
<evidence type="ECO:0000256" key="8">
    <source>
        <dbReference type="ARBA" id="ARBA00023306"/>
    </source>
</evidence>
<evidence type="ECO:0000256" key="3">
    <source>
        <dbReference type="ARBA" id="ARBA00022618"/>
    </source>
</evidence>
<keyword evidence="9 10" id="KW-0137">Centromere</keyword>
<dbReference type="PANTHER" id="PTHR10643:SF2">
    <property type="entry name" value="KINETOCHORE PROTEIN NDC80 HOMOLOG"/>
    <property type="match status" value="1"/>
</dbReference>
<dbReference type="Pfam" id="PF03801">
    <property type="entry name" value="Ndc80_HEC"/>
    <property type="match status" value="1"/>
</dbReference>
<comment type="caution">
    <text evidence="14">The sequence shown here is derived from an EMBL/GenBank/DDBJ whole genome shotgun (WGS) entry which is preliminary data.</text>
</comment>
<organism evidence="14 15">
    <name type="scientific">Choanephora cucurbitarum</name>
    <dbReference type="NCBI Taxonomy" id="101091"/>
    <lineage>
        <taxon>Eukaryota</taxon>
        <taxon>Fungi</taxon>
        <taxon>Fungi incertae sedis</taxon>
        <taxon>Mucoromycota</taxon>
        <taxon>Mucoromycotina</taxon>
        <taxon>Mucoromycetes</taxon>
        <taxon>Mucorales</taxon>
        <taxon>Mucorineae</taxon>
        <taxon>Choanephoraceae</taxon>
        <taxon>Choanephoroideae</taxon>
        <taxon>Choanephora</taxon>
    </lineage>
</organism>
<reference evidence="14 15" key="1">
    <citation type="submission" date="2016-03" db="EMBL/GenBank/DDBJ databases">
        <title>Choanephora cucurbitarum.</title>
        <authorList>
            <person name="Min B."/>
            <person name="Park H."/>
            <person name="Park J.-H."/>
            <person name="Shin H.-D."/>
            <person name="Choi I.-G."/>
        </authorList>
    </citation>
    <scope>NUCLEOTIDE SEQUENCE [LARGE SCALE GENOMIC DNA]</scope>
    <source>
        <strain evidence="14 15">KUS-F28377</strain>
    </source>
</reference>
<dbReference type="InParanoid" id="A0A1C7N7R4"/>
<dbReference type="Gene3D" id="6.10.250.1950">
    <property type="match status" value="1"/>
</dbReference>
<protein>
    <recommendedName>
        <fullName evidence="10">Kinetochore protein NDC80</fullName>
    </recommendedName>
</protein>
<keyword evidence="15" id="KW-1185">Reference proteome</keyword>
<evidence type="ECO:0000256" key="4">
    <source>
        <dbReference type="ARBA" id="ARBA00022776"/>
    </source>
</evidence>
<keyword evidence="4 10" id="KW-0498">Mitosis</keyword>
<feature type="domain" description="Kinetochore protein Ndc80 CH" evidence="13">
    <location>
        <begin position="92"/>
        <end position="213"/>
    </location>
</feature>
<evidence type="ECO:0000313" key="15">
    <source>
        <dbReference type="Proteomes" id="UP000093000"/>
    </source>
</evidence>
<comment type="subcellular location">
    <subcellularLocation>
        <location evidence="10">Chromosome</location>
        <location evidence="10">Centromere</location>
        <location evidence="10">Kinetochore</location>
    </subcellularLocation>
    <subcellularLocation>
        <location evidence="10">Nucleus</location>
    </subcellularLocation>
</comment>
<evidence type="ECO:0000256" key="9">
    <source>
        <dbReference type="ARBA" id="ARBA00023328"/>
    </source>
</evidence>
<accession>A0A1C7N7R4</accession>
<proteinExistence type="inferred from homology"/>
<evidence type="ECO:0000256" key="12">
    <source>
        <dbReference type="SAM" id="MobiDB-lite"/>
    </source>
</evidence>
<evidence type="ECO:0000256" key="1">
    <source>
        <dbReference type="ARBA" id="ARBA00007050"/>
    </source>
</evidence>
<comment type="subunit">
    <text evidence="10">Component of the NDC80 complex.</text>
</comment>